<keyword evidence="3" id="KW-0547">Nucleotide-binding</keyword>
<dbReference type="GO" id="GO:0035556">
    <property type="term" value="P:intracellular signal transduction"/>
    <property type="evidence" value="ECO:0007669"/>
    <property type="project" value="InterPro"/>
</dbReference>
<feature type="transmembrane region" description="Helical" evidence="8">
    <location>
        <begin position="65"/>
        <end position="89"/>
    </location>
</feature>
<dbReference type="PANTHER" id="PTHR11920:SF335">
    <property type="entry name" value="GUANYLATE CYCLASE"/>
    <property type="match status" value="1"/>
</dbReference>
<dbReference type="OrthoDB" id="432756at2759"/>
<organism evidence="10 11">
    <name type="scientific">Seminavis robusta</name>
    <dbReference type="NCBI Taxonomy" id="568900"/>
    <lineage>
        <taxon>Eukaryota</taxon>
        <taxon>Sar</taxon>
        <taxon>Stramenopiles</taxon>
        <taxon>Ochrophyta</taxon>
        <taxon>Bacillariophyta</taxon>
        <taxon>Bacillariophyceae</taxon>
        <taxon>Bacillariophycidae</taxon>
        <taxon>Naviculales</taxon>
        <taxon>Naviculaceae</taxon>
        <taxon>Seminavis</taxon>
    </lineage>
</organism>
<dbReference type="InterPro" id="IPR036971">
    <property type="entry name" value="PDEase_catalytic_dom_sf"/>
</dbReference>
<keyword evidence="2 8" id="KW-0812">Transmembrane</keyword>
<dbReference type="Proteomes" id="UP001153069">
    <property type="component" value="Unassembled WGS sequence"/>
</dbReference>
<protein>
    <submittedName>
        <fullName evidence="10">Receptor-type guanylate cyclase gcy</fullName>
    </submittedName>
</protein>
<dbReference type="GO" id="GO:0004114">
    <property type="term" value="F:3',5'-cyclic-nucleotide phosphodiesterase activity"/>
    <property type="evidence" value="ECO:0007669"/>
    <property type="project" value="InterPro"/>
</dbReference>
<accession>A0A9N8DC25</accession>
<feature type="region of interest" description="Disordered" evidence="7">
    <location>
        <begin position="1"/>
        <end position="54"/>
    </location>
</feature>
<dbReference type="InterPro" id="IPR029787">
    <property type="entry name" value="Nucleotide_cyclase"/>
</dbReference>
<dbReference type="Pfam" id="PF00211">
    <property type="entry name" value="Guanylate_cyc"/>
    <property type="match status" value="1"/>
</dbReference>
<keyword evidence="5 8" id="KW-0472">Membrane</keyword>
<dbReference type="GO" id="GO:0004016">
    <property type="term" value="F:adenylate cyclase activity"/>
    <property type="evidence" value="ECO:0007669"/>
    <property type="project" value="TreeGrafter"/>
</dbReference>
<dbReference type="AlphaFoldDB" id="A0A9N8DC25"/>
<dbReference type="GO" id="GO:0001653">
    <property type="term" value="F:peptide receptor activity"/>
    <property type="evidence" value="ECO:0007669"/>
    <property type="project" value="TreeGrafter"/>
</dbReference>
<name>A0A9N8DC25_9STRA</name>
<evidence type="ECO:0000259" key="9">
    <source>
        <dbReference type="PROSITE" id="PS50125"/>
    </source>
</evidence>
<dbReference type="GO" id="GO:0000166">
    <property type="term" value="F:nucleotide binding"/>
    <property type="evidence" value="ECO:0007669"/>
    <property type="project" value="UniProtKB-KW"/>
</dbReference>
<dbReference type="SUPFAM" id="SSF55073">
    <property type="entry name" value="Nucleotide cyclase"/>
    <property type="match status" value="1"/>
</dbReference>
<dbReference type="SUPFAM" id="SSF109604">
    <property type="entry name" value="HD-domain/PDEase-like"/>
    <property type="match status" value="1"/>
</dbReference>
<gene>
    <name evidence="10" type="ORF">SEMRO_29_G019290.1</name>
</gene>
<dbReference type="EMBL" id="CAICTM010000029">
    <property type="protein sequence ID" value="CAB9497986.1"/>
    <property type="molecule type" value="Genomic_DNA"/>
</dbReference>
<keyword evidence="6" id="KW-0456">Lyase</keyword>
<evidence type="ECO:0000256" key="6">
    <source>
        <dbReference type="ARBA" id="ARBA00023239"/>
    </source>
</evidence>
<evidence type="ECO:0000313" key="10">
    <source>
        <dbReference type="EMBL" id="CAB9497986.1"/>
    </source>
</evidence>
<dbReference type="PANTHER" id="PTHR11920">
    <property type="entry name" value="GUANYLYL CYCLASE"/>
    <property type="match status" value="1"/>
</dbReference>
<sequence>MTSKIAEATMEESKDLEEGSIASSSFHDDDDYDVTSNPGDNSEESRDEVKEVEKATSSDTHRLRLWRIVVTVVLLLTALAVTLTTYQLLRREQKQSFETAYDQFSRSVADAAVVQRRAIVDSLHAYASSVSLAAESTNQTWPFVRIPFFEEYGANFLRMSNSEISSFIPIVDFEDVDAYPEFVGTFYEELIKESHMLTYGSLDNLIEEDYKDFISGVSPDGLVKDKERETYFPIQVNTPPPRNYRNVNWNLGSVPHFGAVMESVRRLKTETLTTKSTTYTTAVGAILSKEGHDAMHDPLPEGEKEHPHTFYFYPIHRRIADPDSDVVGIVTGAVALDRSSRNLLPDGVDGIVVVVRNSCGQEFTYELQGRDAIYLGSVDRHEEKYSDFEVVVDMTLHDNPEAYTAPGHCLYTLSIYPSTKFEQAYDTNTPEVYAAIVAVTFVCVAIVFYVYDLLVQRRNEKIVINAAKSNAIVTQLFPGKMRDQVIEQNAGTIGAARGKANLRSFVAGQSDGMSTDKPLAELYLETTILIADISGFTSWSSVREPSQVFTLLETVYKHFDEVAHRRRVFKVETVGDCYVAATGIPEPRRDHTAVMVRFGHDIISVMARVVKTLELSLGPDTSDLALRVGVHTGPVTAGVLRGERARFQLFGDTMNTCSRIESTGIRNRVHLSKEAADEVRKSGKEHWLEPREGKVSAKGKGVMETYLVKKHLTRNSKSVGSSDAGLPSAWDAAGDTTERTERLISWNVETLLGLLKQVVARREALAAAGRPVVTISNAQITQIMSEVKQETFLEEVKEIITLPDYDSTIAKFQRDPGQVELPEKVVEQLRSYVETLASMYRNNSFHCFEHASHVLQSVTKLMSRIVAPSDWSTDSHDALHDHTYGITSDPLTQFSCALSALIHDVDHVGVPNSQLIKENATVCRRYKNRSPAEQNSLQLSWDLLMDPKFEALRSTICSSKDEVIRFRQLVVNSVMATDIVDKGLKELRNGRWDKAFKDSTSMASDNEKNSVNRKATIVIEHLIQASDVSHTMQHWNVYRKWNENFFFECYGAYKAGRAESDPSVNWYKGEIGFFDFYIIPLAKKLKECGVFGVSSGEYLDYAQKNREEWVLRGEEVVAEMLQKFNDDGIDC</sequence>
<evidence type="ECO:0000313" key="11">
    <source>
        <dbReference type="Proteomes" id="UP001153069"/>
    </source>
</evidence>
<feature type="compositionally biased region" description="Basic and acidic residues" evidence="7">
    <location>
        <begin position="43"/>
        <end position="54"/>
    </location>
</feature>
<dbReference type="InterPro" id="IPR050401">
    <property type="entry name" value="Cyclic_nucleotide_synthase"/>
</dbReference>
<comment type="caution">
    <text evidence="10">The sequence shown here is derived from an EMBL/GenBank/DDBJ whole genome shotgun (WGS) entry which is preliminary data.</text>
</comment>
<proteinExistence type="predicted"/>
<dbReference type="PROSITE" id="PS50125">
    <property type="entry name" value="GUANYLATE_CYCLASE_2"/>
    <property type="match status" value="1"/>
</dbReference>
<evidence type="ECO:0000256" key="3">
    <source>
        <dbReference type="ARBA" id="ARBA00022741"/>
    </source>
</evidence>
<dbReference type="Gene3D" id="1.10.1300.10">
    <property type="entry name" value="3'5'-cyclic nucleotide phosphodiesterase, catalytic domain"/>
    <property type="match status" value="1"/>
</dbReference>
<dbReference type="Gene3D" id="3.30.70.1230">
    <property type="entry name" value="Nucleotide cyclase"/>
    <property type="match status" value="1"/>
</dbReference>
<dbReference type="CDD" id="cd07302">
    <property type="entry name" value="CHD"/>
    <property type="match status" value="1"/>
</dbReference>
<dbReference type="InterPro" id="IPR002073">
    <property type="entry name" value="PDEase_catalytic_dom"/>
</dbReference>
<evidence type="ECO:0000256" key="2">
    <source>
        <dbReference type="ARBA" id="ARBA00022692"/>
    </source>
</evidence>
<feature type="domain" description="Guanylate cyclase" evidence="9">
    <location>
        <begin position="527"/>
        <end position="661"/>
    </location>
</feature>
<evidence type="ECO:0000256" key="8">
    <source>
        <dbReference type="SAM" id="Phobius"/>
    </source>
</evidence>
<dbReference type="GO" id="GO:0005886">
    <property type="term" value="C:plasma membrane"/>
    <property type="evidence" value="ECO:0007669"/>
    <property type="project" value="TreeGrafter"/>
</dbReference>
<dbReference type="SMART" id="SM00044">
    <property type="entry name" value="CYCc"/>
    <property type="match status" value="1"/>
</dbReference>
<dbReference type="GO" id="GO:0007168">
    <property type="term" value="P:receptor guanylyl cyclase signaling pathway"/>
    <property type="evidence" value="ECO:0007669"/>
    <property type="project" value="TreeGrafter"/>
</dbReference>
<keyword evidence="11" id="KW-1185">Reference proteome</keyword>
<comment type="subcellular location">
    <subcellularLocation>
        <location evidence="1">Membrane</location>
    </subcellularLocation>
</comment>
<evidence type="ECO:0000256" key="1">
    <source>
        <dbReference type="ARBA" id="ARBA00004370"/>
    </source>
</evidence>
<evidence type="ECO:0000256" key="5">
    <source>
        <dbReference type="ARBA" id="ARBA00023136"/>
    </source>
</evidence>
<evidence type="ECO:0000256" key="4">
    <source>
        <dbReference type="ARBA" id="ARBA00022989"/>
    </source>
</evidence>
<keyword evidence="10" id="KW-0675">Receptor</keyword>
<evidence type="ECO:0000256" key="7">
    <source>
        <dbReference type="SAM" id="MobiDB-lite"/>
    </source>
</evidence>
<reference evidence="10" key="1">
    <citation type="submission" date="2020-06" db="EMBL/GenBank/DDBJ databases">
        <authorList>
            <consortium name="Plant Systems Biology data submission"/>
        </authorList>
    </citation>
    <scope>NUCLEOTIDE SEQUENCE</scope>
    <source>
        <strain evidence="10">D6</strain>
    </source>
</reference>
<dbReference type="InterPro" id="IPR001054">
    <property type="entry name" value="A/G_cyclase"/>
</dbReference>
<dbReference type="Pfam" id="PF00233">
    <property type="entry name" value="PDEase_I"/>
    <property type="match status" value="1"/>
</dbReference>
<dbReference type="GO" id="GO:0004383">
    <property type="term" value="F:guanylate cyclase activity"/>
    <property type="evidence" value="ECO:0007669"/>
    <property type="project" value="TreeGrafter"/>
</dbReference>
<keyword evidence="4 8" id="KW-1133">Transmembrane helix</keyword>